<evidence type="ECO:0000313" key="1">
    <source>
        <dbReference type="EMBL" id="AKQ08489.1"/>
    </source>
</evidence>
<dbReference type="Proteomes" id="UP000223102">
    <property type="component" value="Segment"/>
</dbReference>
<keyword evidence="2" id="KW-1185">Reference proteome</keyword>
<dbReference type="EMBL" id="KT070867">
    <property type="protein sequence ID" value="AKQ08489.1"/>
    <property type="molecule type" value="Genomic_DNA"/>
</dbReference>
<evidence type="ECO:0000313" key="2">
    <source>
        <dbReference type="Proteomes" id="UP000223102"/>
    </source>
</evidence>
<organism evidence="1 2">
    <name type="scientific">Bacillus phage PBC2</name>
    <dbReference type="NCBI Taxonomy" id="1675029"/>
    <lineage>
        <taxon>Viruses</taxon>
        <taxon>Duplodnaviria</taxon>
        <taxon>Heunggongvirae</taxon>
        <taxon>Uroviricota</taxon>
        <taxon>Caudoviricetes</taxon>
        <taxon>Andregratiavirinae</taxon>
        <taxon>Haetaevirus</taxon>
        <taxon>Haetaevirus PBC2</taxon>
    </lineage>
</organism>
<proteinExistence type="predicted"/>
<gene>
    <name evidence="1" type="ORF">PBC2_174</name>
</gene>
<reference evidence="1 2" key="1">
    <citation type="submission" date="2015-06" db="EMBL/GenBank/DDBJ databases">
        <title>Complete genome sequence of Bacillus cereus phage PBC2.</title>
        <authorList>
            <person name="Kong M."/>
            <person name="Ryu S."/>
        </authorList>
    </citation>
    <scope>NUCLEOTIDE SEQUENCE [LARGE SCALE GENOMIC DNA]</scope>
</reference>
<protein>
    <submittedName>
        <fullName evidence="1">Uncharacterized protein</fullName>
    </submittedName>
</protein>
<sequence>MSLLYSTDEKGLLLVRWYAYEWIHYTGDSEVQHEPYEFLYLYGKYKCWGKGSKII</sequence>
<accession>A0A218KC62</accession>
<name>A0A218KC62_9CAUD</name>